<reference evidence="1 2" key="2">
    <citation type="journal article" date="2011" name="ISME J.">
        <title>RNA-seq reveals cooperative metabolic interactions between two termite-gut spirochete species in co-culture.</title>
        <authorList>
            <person name="Rosenthal A.Z."/>
            <person name="Matson E.G."/>
            <person name="Eldar A."/>
            <person name="Leadbetter J.R."/>
        </authorList>
    </citation>
    <scope>NUCLEOTIDE SEQUENCE [LARGE SCALE GENOMIC DNA]</scope>
    <source>
        <strain evidence="2">ATCC BAA-888 / DSM 13862 / ZAS-9</strain>
    </source>
</reference>
<accession>F5Y9I3</accession>
<dbReference type="OrthoDB" id="368271at2"/>
<evidence type="ECO:0000313" key="1">
    <source>
        <dbReference type="EMBL" id="AEF81179.1"/>
    </source>
</evidence>
<dbReference type="eggNOG" id="COG4942">
    <property type="taxonomic scope" value="Bacteria"/>
</dbReference>
<proteinExistence type="predicted"/>
<name>F5Y9I3_LEAAZ</name>
<dbReference type="EMBL" id="CP001841">
    <property type="protein sequence ID" value="AEF81179.1"/>
    <property type="molecule type" value="Genomic_DNA"/>
</dbReference>
<dbReference type="Proteomes" id="UP000009222">
    <property type="component" value="Chromosome"/>
</dbReference>
<dbReference type="KEGG" id="taz:TREAZ_0856"/>
<evidence type="ECO:0000313" key="2">
    <source>
        <dbReference type="Proteomes" id="UP000009222"/>
    </source>
</evidence>
<dbReference type="RefSeq" id="WP_015711123.1">
    <property type="nucleotide sequence ID" value="NC_015577.1"/>
</dbReference>
<keyword evidence="2" id="KW-1185">Reference proteome</keyword>
<sequence>MKTGIKKILLVLIGSIAVNSAVLLRAMDWPLDAGTMRNNFGSNDNGSPLLGTSFETEDTVKAAENGELLYQHKKGDHASRLPSPLGSWLALDHGDGIISVYSRLDEEAPMPVTASAGKTASLGRSGISGWSGSKGFYFFLFDRKERRWINPSMIINPLSDTRQPLILSVRLKDSDGKLIDPSQTKTISQGRYLISVEATDTMLEARESPLAPFKIVCSVNGIETGALNFETYSARDGVLMVYRNGLIPVKQVYAPYPAYEVGEIRFTRGQATLEVIAQDIAGNSRNAVFRLQVE</sequence>
<dbReference type="InterPro" id="IPR011055">
    <property type="entry name" value="Dup_hybrid_motif"/>
</dbReference>
<dbReference type="STRING" id="545695.TREAZ_0856"/>
<dbReference type="Gene3D" id="2.70.70.10">
    <property type="entry name" value="Glucose Permease (Domain IIA)"/>
    <property type="match status" value="1"/>
</dbReference>
<protein>
    <submittedName>
        <fullName evidence="1">Uncharacterized protein</fullName>
    </submittedName>
</protein>
<dbReference type="InParanoid" id="F5Y9I3"/>
<gene>
    <name evidence="1" type="ordered locus">TREAZ_0856</name>
</gene>
<dbReference type="AlphaFoldDB" id="F5Y9I3"/>
<organism evidence="1 2">
    <name type="scientific">Leadbettera azotonutricia (strain ATCC BAA-888 / DSM 13862 / ZAS-9)</name>
    <name type="common">Treponema azotonutricium</name>
    <dbReference type="NCBI Taxonomy" id="545695"/>
    <lineage>
        <taxon>Bacteria</taxon>
        <taxon>Pseudomonadati</taxon>
        <taxon>Spirochaetota</taxon>
        <taxon>Spirochaetia</taxon>
        <taxon>Spirochaetales</taxon>
        <taxon>Breznakiellaceae</taxon>
        <taxon>Leadbettera</taxon>
    </lineage>
</organism>
<reference evidence="2" key="1">
    <citation type="submission" date="2009-12" db="EMBL/GenBank/DDBJ databases">
        <title>Complete sequence of Treponema azotonutricium strain ZAS-9.</title>
        <authorList>
            <person name="Tetu S.G."/>
            <person name="Matson E."/>
            <person name="Ren Q."/>
            <person name="Seshadri R."/>
            <person name="Elbourne L."/>
            <person name="Hassan K.A."/>
            <person name="Durkin A."/>
            <person name="Radune D."/>
            <person name="Mohamoud Y."/>
            <person name="Shay R."/>
            <person name="Jin S."/>
            <person name="Zhang X."/>
            <person name="Lucey K."/>
            <person name="Ballor N.R."/>
            <person name="Ottesen E."/>
            <person name="Rosenthal R."/>
            <person name="Allen A."/>
            <person name="Leadbetter J.R."/>
            <person name="Paulsen I.T."/>
        </authorList>
    </citation>
    <scope>NUCLEOTIDE SEQUENCE [LARGE SCALE GENOMIC DNA]</scope>
    <source>
        <strain evidence="2">ATCC BAA-888 / DSM 13862 / ZAS-9</strain>
    </source>
</reference>
<dbReference type="HOGENOM" id="CLU_083337_0_0_12"/>